<evidence type="ECO:0000256" key="2">
    <source>
        <dbReference type="ARBA" id="ARBA00022737"/>
    </source>
</evidence>
<feature type="repeat" description="PPR" evidence="3">
    <location>
        <begin position="95"/>
        <end position="129"/>
    </location>
</feature>
<dbReference type="Pfam" id="PF12854">
    <property type="entry name" value="PPR_1"/>
    <property type="match status" value="1"/>
</dbReference>
<dbReference type="AlphaFoldDB" id="A0A834ZJA0"/>
<protein>
    <recommendedName>
        <fullName evidence="6">Pentatricopeptide repeat-containing protein</fullName>
    </recommendedName>
</protein>
<comment type="similarity">
    <text evidence="1">Belongs to the PPR family. P subfamily.</text>
</comment>
<dbReference type="PANTHER" id="PTHR47941">
    <property type="entry name" value="PENTATRICOPEPTIDE REPEAT-CONTAINING PROTEIN 3, MITOCHONDRIAL"/>
    <property type="match status" value="1"/>
</dbReference>
<organism evidence="4 5">
    <name type="scientific">Tetracentron sinense</name>
    <name type="common">Spur-leaf</name>
    <dbReference type="NCBI Taxonomy" id="13715"/>
    <lineage>
        <taxon>Eukaryota</taxon>
        <taxon>Viridiplantae</taxon>
        <taxon>Streptophyta</taxon>
        <taxon>Embryophyta</taxon>
        <taxon>Tracheophyta</taxon>
        <taxon>Spermatophyta</taxon>
        <taxon>Magnoliopsida</taxon>
        <taxon>Trochodendrales</taxon>
        <taxon>Trochodendraceae</taxon>
        <taxon>Tetracentron</taxon>
    </lineage>
</organism>
<dbReference type="PROSITE" id="PS51375">
    <property type="entry name" value="PPR"/>
    <property type="match status" value="2"/>
</dbReference>
<evidence type="ECO:0000313" key="4">
    <source>
        <dbReference type="EMBL" id="KAF8407457.1"/>
    </source>
</evidence>
<dbReference type="OrthoDB" id="185373at2759"/>
<feature type="repeat" description="PPR" evidence="3">
    <location>
        <begin position="178"/>
        <end position="208"/>
    </location>
</feature>
<name>A0A834ZJA0_TETSI</name>
<keyword evidence="5" id="KW-1185">Reference proteome</keyword>
<keyword evidence="2" id="KW-0677">Repeat</keyword>
<dbReference type="InterPro" id="IPR011990">
    <property type="entry name" value="TPR-like_helical_dom_sf"/>
</dbReference>
<evidence type="ECO:0000313" key="5">
    <source>
        <dbReference type="Proteomes" id="UP000655225"/>
    </source>
</evidence>
<evidence type="ECO:0000256" key="1">
    <source>
        <dbReference type="ARBA" id="ARBA00007626"/>
    </source>
</evidence>
<evidence type="ECO:0008006" key="6">
    <source>
        <dbReference type="Google" id="ProtNLM"/>
    </source>
</evidence>
<dbReference type="Pfam" id="PF13041">
    <property type="entry name" value="PPR_2"/>
    <property type="match status" value="1"/>
</dbReference>
<dbReference type="InterPro" id="IPR002885">
    <property type="entry name" value="PPR_rpt"/>
</dbReference>
<comment type="caution">
    <text evidence="4">The sequence shown here is derived from an EMBL/GenBank/DDBJ whole genome shotgun (WGS) entry which is preliminary data.</text>
</comment>
<dbReference type="NCBIfam" id="TIGR00756">
    <property type="entry name" value="PPR"/>
    <property type="match status" value="2"/>
</dbReference>
<dbReference type="Proteomes" id="UP000655225">
    <property type="component" value="Unassembled WGS sequence"/>
</dbReference>
<dbReference type="OMA" id="GVMSESK"/>
<proteinExistence type="inferred from homology"/>
<dbReference type="EMBL" id="JABCRI010000004">
    <property type="protein sequence ID" value="KAF8407457.1"/>
    <property type="molecule type" value="Genomic_DNA"/>
</dbReference>
<sequence>MQRRSISPLELLEALVDRYETCLSSPAVFDALVRACTQIGATGDAYRVIKKIRLEGCWVTIHAWNNFLNHLLKLNQGDKFWKMYREVISNGYSDNVNTFNLVIYALCKECKLREAMSVFYRMLKRGVLPNVVPFKMLIDGACKMGNISFALELVKKMGVMSESKLVTDEMKRGSFFVDVITYNTLINGYCISGNIDEAFALCLEMKQSEGAYEDNGSSGDDS</sequence>
<dbReference type="Gene3D" id="1.25.40.10">
    <property type="entry name" value="Tetratricopeptide repeat domain"/>
    <property type="match status" value="2"/>
</dbReference>
<reference evidence="4 5" key="1">
    <citation type="submission" date="2020-04" db="EMBL/GenBank/DDBJ databases">
        <title>Plant Genome Project.</title>
        <authorList>
            <person name="Zhang R.-G."/>
        </authorList>
    </citation>
    <scope>NUCLEOTIDE SEQUENCE [LARGE SCALE GENOMIC DNA]</scope>
    <source>
        <strain evidence="4">YNK0</strain>
        <tissue evidence="4">Leaf</tissue>
    </source>
</reference>
<evidence type="ECO:0000256" key="3">
    <source>
        <dbReference type="PROSITE-ProRule" id="PRU00708"/>
    </source>
</evidence>
<gene>
    <name evidence="4" type="ORF">HHK36_006590</name>
</gene>
<accession>A0A834ZJA0</accession>